<dbReference type="InterPro" id="IPR027417">
    <property type="entry name" value="P-loop_NTPase"/>
</dbReference>
<dbReference type="Proteomes" id="UP000012015">
    <property type="component" value="Unassembled WGS sequence"/>
</dbReference>
<dbReference type="EMBL" id="AOCK01000014">
    <property type="protein sequence ID" value="EMQ96816.1"/>
    <property type="molecule type" value="Genomic_DNA"/>
</dbReference>
<sequence length="398" mass="44189">MTVEPDWPGTARRRTAAVAALKPFAEPPEKPPDEERHFSDPQSPLSSPPPNQPPAGLVRGRRSAAVLKEENVDQQLPAGDGWQRWARTLTAGLWKPAAGKDELERRNDISTIQRVFPRPMTVFVTQPLGGAGKTMVSVGIGSTFGIHSTLDTLVWDNNETMGSLGIRTNSNGSRTTVCDLLEELPNLQAEHTRKGDLSFYTRHQGNNRFAALISDEDPERMKMIGNTEFNAIRTVVERFYNIVVVDSGNNTRAANWLACLDETDQLVIPVTLKQNSVASMLRMIEQLESMSDLEGTPRYEELCRRAVIVITPGSQRTQADAKERRRLRDLVAEAVGDRGHLLDIPFDPALDTGAIIDWQLVSDETRRAFERVCARIAEGLYAWALDEKKNPALKGTQG</sequence>
<evidence type="ECO:0000256" key="1">
    <source>
        <dbReference type="SAM" id="MobiDB-lite"/>
    </source>
</evidence>
<dbReference type="PATRIC" id="fig|1276920.7.peg.3948"/>
<dbReference type="SUPFAM" id="SSF52540">
    <property type="entry name" value="P-loop containing nucleoside triphosphate hydrolases"/>
    <property type="match status" value="1"/>
</dbReference>
<keyword evidence="3" id="KW-1185">Reference proteome</keyword>
<dbReference type="AlphaFoldDB" id="M7MP70"/>
<dbReference type="GO" id="GO:0005524">
    <property type="term" value="F:ATP binding"/>
    <property type="evidence" value="ECO:0007669"/>
    <property type="project" value="TreeGrafter"/>
</dbReference>
<dbReference type="eggNOG" id="COG0455">
    <property type="taxonomic scope" value="Bacteria"/>
</dbReference>
<dbReference type="STRING" id="1276920.ADIAG_03953"/>
<dbReference type="PANTHER" id="PTHR43384">
    <property type="entry name" value="SEPTUM SITE-DETERMINING PROTEIN MIND HOMOLOG, CHLOROPLASTIC-RELATED"/>
    <property type="match status" value="1"/>
</dbReference>
<dbReference type="GO" id="GO:0009898">
    <property type="term" value="C:cytoplasmic side of plasma membrane"/>
    <property type="evidence" value="ECO:0007669"/>
    <property type="project" value="TreeGrafter"/>
</dbReference>
<name>M7MP70_9MICC</name>
<organism evidence="2 3">
    <name type="scientific">Paeniglutamicibacter gangotriensis Lz1y</name>
    <dbReference type="NCBI Taxonomy" id="1276920"/>
    <lineage>
        <taxon>Bacteria</taxon>
        <taxon>Bacillati</taxon>
        <taxon>Actinomycetota</taxon>
        <taxon>Actinomycetes</taxon>
        <taxon>Micrococcales</taxon>
        <taxon>Micrococcaceae</taxon>
        <taxon>Paeniglutamicibacter</taxon>
    </lineage>
</organism>
<evidence type="ECO:0000313" key="2">
    <source>
        <dbReference type="EMBL" id="EMQ96816.1"/>
    </source>
</evidence>
<dbReference type="InterPro" id="IPR050625">
    <property type="entry name" value="ParA/MinD_ATPase"/>
</dbReference>
<dbReference type="RefSeq" id="WP_007273101.1">
    <property type="nucleotide sequence ID" value="NZ_AOCK01000014.1"/>
</dbReference>
<evidence type="ECO:0000313" key="3">
    <source>
        <dbReference type="Proteomes" id="UP000012015"/>
    </source>
</evidence>
<gene>
    <name evidence="2" type="ORF">ADIAG_03953</name>
</gene>
<dbReference type="Gene3D" id="3.40.50.300">
    <property type="entry name" value="P-loop containing nucleotide triphosphate hydrolases"/>
    <property type="match status" value="1"/>
</dbReference>
<reference evidence="2 3" key="1">
    <citation type="journal article" date="2013" name="Genome Announc.">
        <title>Draft Genome Sequence of Arthrobacter gangotriensis Strain Lz1yT, Isolated from a Penguin Rookery Soil Sample Collected in Antarctica, near the Indian Station Dakshin Gangotri.</title>
        <authorList>
            <person name="Shivaji S."/>
            <person name="Ara S."/>
            <person name="Bandi S."/>
            <person name="Singh A."/>
            <person name="Kumar Pinnaka A."/>
        </authorList>
    </citation>
    <scope>NUCLEOTIDE SEQUENCE [LARGE SCALE GENOMIC DNA]</scope>
    <source>
        <strain evidence="2 3">Lz1y</strain>
    </source>
</reference>
<dbReference type="GO" id="GO:0051782">
    <property type="term" value="P:negative regulation of cell division"/>
    <property type="evidence" value="ECO:0007669"/>
    <property type="project" value="TreeGrafter"/>
</dbReference>
<comment type="caution">
    <text evidence="2">The sequence shown here is derived from an EMBL/GenBank/DDBJ whole genome shotgun (WGS) entry which is preliminary data.</text>
</comment>
<proteinExistence type="predicted"/>
<dbReference type="GO" id="GO:0016887">
    <property type="term" value="F:ATP hydrolysis activity"/>
    <property type="evidence" value="ECO:0007669"/>
    <property type="project" value="TreeGrafter"/>
</dbReference>
<protein>
    <submittedName>
        <fullName evidence="2">Flp pilus assembly protein, ATPase CpaE</fullName>
    </submittedName>
</protein>
<feature type="region of interest" description="Disordered" evidence="1">
    <location>
        <begin position="1"/>
        <end position="58"/>
    </location>
</feature>
<accession>M7MP70</accession>
<dbReference type="PANTHER" id="PTHR43384:SF14">
    <property type="entry name" value="ESX-1 SECRETION-ASSOCIATED PROTEIN ESPI"/>
    <property type="match status" value="1"/>
</dbReference>
<feature type="compositionally biased region" description="Basic and acidic residues" evidence="1">
    <location>
        <begin position="27"/>
        <end position="39"/>
    </location>
</feature>
<dbReference type="GO" id="GO:0005829">
    <property type="term" value="C:cytosol"/>
    <property type="evidence" value="ECO:0007669"/>
    <property type="project" value="TreeGrafter"/>
</dbReference>